<evidence type="ECO:0000256" key="7">
    <source>
        <dbReference type="SAM" id="Phobius"/>
    </source>
</evidence>
<dbReference type="SUPFAM" id="SSF49478">
    <property type="entry name" value="Cna protein B-type domain"/>
    <property type="match status" value="3"/>
</dbReference>
<dbReference type="Gene3D" id="2.60.40.1120">
    <property type="entry name" value="Carboxypeptidase-like, regulatory domain"/>
    <property type="match status" value="1"/>
</dbReference>
<keyword evidence="3" id="KW-0964">Secreted</keyword>
<dbReference type="InterPro" id="IPR019931">
    <property type="entry name" value="LPXTG_anchor"/>
</dbReference>
<keyword evidence="7" id="KW-1133">Transmembrane helix</keyword>
<keyword evidence="4" id="KW-0732">Signal</keyword>
<comment type="caution">
    <text evidence="9">The sequence shown here is derived from an EMBL/GenBank/DDBJ whole genome shotgun (WGS) entry which is preliminary data.</text>
</comment>
<keyword evidence="2" id="KW-0134">Cell wall</keyword>
<keyword evidence="7" id="KW-0812">Transmembrane</keyword>
<dbReference type="EMBL" id="WJQS01000011">
    <property type="protein sequence ID" value="MRI86277.1"/>
    <property type="molecule type" value="Genomic_DNA"/>
</dbReference>
<feature type="transmembrane region" description="Helical" evidence="7">
    <location>
        <begin position="51"/>
        <end position="72"/>
    </location>
</feature>
<comment type="similarity">
    <text evidence="1">Belongs to the serine-aspartate repeat-containing protein (SDr) family.</text>
</comment>
<feature type="region of interest" description="Disordered" evidence="6">
    <location>
        <begin position="1498"/>
        <end position="1525"/>
    </location>
</feature>
<accession>A0A6I2GEJ3</accession>
<dbReference type="Pfam" id="PF00746">
    <property type="entry name" value="Gram_pos_anchor"/>
    <property type="match status" value="1"/>
</dbReference>
<feature type="compositionally biased region" description="Acidic residues" evidence="6">
    <location>
        <begin position="1500"/>
        <end position="1522"/>
    </location>
</feature>
<name>A0A6I2GEJ3_9LACT</name>
<evidence type="ECO:0000256" key="6">
    <source>
        <dbReference type="SAM" id="MobiDB-lite"/>
    </source>
</evidence>
<evidence type="ECO:0000313" key="9">
    <source>
        <dbReference type="EMBL" id="MRI86277.1"/>
    </source>
</evidence>
<feature type="transmembrane region" description="Helical" evidence="7">
    <location>
        <begin position="1688"/>
        <end position="1706"/>
    </location>
</feature>
<dbReference type="InterPro" id="IPR013783">
    <property type="entry name" value="Ig-like_fold"/>
</dbReference>
<protein>
    <submittedName>
        <fullName evidence="9">LPXTG cell wall anchor domain-containing protein</fullName>
    </submittedName>
</protein>
<evidence type="ECO:0000256" key="5">
    <source>
        <dbReference type="ARBA" id="ARBA00023088"/>
    </source>
</evidence>
<dbReference type="NCBIfam" id="TIGR01167">
    <property type="entry name" value="LPXTG_anchor"/>
    <property type="match status" value="1"/>
</dbReference>
<keyword evidence="7" id="KW-0472">Membrane</keyword>
<feature type="region of interest" description="Disordered" evidence="6">
    <location>
        <begin position="1650"/>
        <end position="1675"/>
    </location>
</feature>
<feature type="domain" description="Gram-positive cocci surface proteins LPxTG" evidence="8">
    <location>
        <begin position="1679"/>
        <end position="1712"/>
    </location>
</feature>
<evidence type="ECO:0000259" key="8">
    <source>
        <dbReference type="PROSITE" id="PS50847"/>
    </source>
</evidence>
<gene>
    <name evidence="9" type="ORF">GIY09_10520</name>
</gene>
<organism evidence="9 10">
    <name type="scientific">Fundicoccus ignavus</name>
    <dbReference type="NCBI Taxonomy" id="2664442"/>
    <lineage>
        <taxon>Bacteria</taxon>
        <taxon>Bacillati</taxon>
        <taxon>Bacillota</taxon>
        <taxon>Bacilli</taxon>
        <taxon>Lactobacillales</taxon>
        <taxon>Aerococcaceae</taxon>
        <taxon>Fundicoccus</taxon>
    </lineage>
</organism>
<evidence type="ECO:0000256" key="3">
    <source>
        <dbReference type="ARBA" id="ARBA00022525"/>
    </source>
</evidence>
<dbReference type="PANTHER" id="PTHR36108:SF13">
    <property type="entry name" value="COLOSSIN-B-RELATED"/>
    <property type="match status" value="1"/>
</dbReference>
<reference evidence="9 10" key="1">
    <citation type="submission" date="2019-11" db="EMBL/GenBank/DDBJ databases">
        <title>Characterisation of Fundicoccus ignavus gen. nov. sp. nov., a novel genus of the family Aerococcaceae isolated from bulk tank milk.</title>
        <authorList>
            <person name="Siebert A."/>
            <person name="Huptas C."/>
            <person name="Wenning M."/>
            <person name="Scherer S."/>
            <person name="Doll E.V."/>
        </authorList>
    </citation>
    <scope>NUCLEOTIDE SEQUENCE [LARGE SCALE GENOMIC DNA]</scope>
    <source>
        <strain evidence="9 10">WS4759</strain>
    </source>
</reference>
<dbReference type="Pfam" id="PF17802">
    <property type="entry name" value="SpaA"/>
    <property type="match status" value="3"/>
</dbReference>
<evidence type="ECO:0000256" key="1">
    <source>
        <dbReference type="ARBA" id="ARBA00007257"/>
    </source>
</evidence>
<dbReference type="PANTHER" id="PTHR36108">
    <property type="entry name" value="COLOSSIN-B-RELATED"/>
    <property type="match status" value="1"/>
</dbReference>
<dbReference type="PROSITE" id="PS50847">
    <property type="entry name" value="GRAM_POS_ANCHORING"/>
    <property type="match status" value="1"/>
</dbReference>
<dbReference type="InterPro" id="IPR041033">
    <property type="entry name" value="SpaA_PFL_dom_1"/>
</dbReference>
<dbReference type="Proteomes" id="UP000430975">
    <property type="component" value="Unassembled WGS sequence"/>
</dbReference>
<evidence type="ECO:0000256" key="2">
    <source>
        <dbReference type="ARBA" id="ARBA00022512"/>
    </source>
</evidence>
<evidence type="ECO:0000313" key="10">
    <source>
        <dbReference type="Proteomes" id="UP000430975"/>
    </source>
</evidence>
<sequence>MFDYSEKLCLKAVIKVRVSVFFKLFMIHLRCGKACELGGRIMKIKQRVSHVLLALMLVLASVPLGTTSAVSAQEEMINVVFKVFLQLEGQEANEQGQISYDVLNSDKTEYLYQYRSQEPPAESLQLAEGNYYFRLYDGGGFTRDGVEILPEKVLQTISNQTDEDKAEDKTERSLEEVGQVVTQGDGTKVYEVPFSVFAGPTLVNGDTVEIKIHLADQASIEANKNEDESETPEPDPAVGSILFTVLDQEGVAVPGVGISVAENELITSDTGEASIGDLPVQDYTYRVTRLPEGYSGATEGVVTLSGDQQVAPVIYITKDAPQVGDVRFEVRDQNETAFANVTLVIEGQEVTTDENGVAIVTGLPFGTLNYSVAATEAYNETYGEVTVGEDEMLEPVIVNRIAQKANATFTVVDGDGTAVVGAVINIADQQITTNEEGRASIELAFGDYDYSLAALPEGYSGEASGLVTVGSEGTSTTIEITKEAQQGTVLFDVHDQNGVPVEAVTLTIEGQEVTTNSEGEVVTAELPVGTLTYAVPGTDAYGETYGEVTVSAGEQVTETVLVNLVPDTGSVTFKVLDDAGAAVVDAVINIAEQQITTNEEGSASLTDLPVGDYYYTIASLPKGYTGAAEGTVTVSTEAGEVVSIAVERAPEVGTAAIKVVDQNESAVVGALILVGEQEYTTNEEGRAVIEGLLVGEHTYQLTTLPDGYSIEEGASTGTVNVTTSETASATITVTKAPQVGSASIKVIDQNEAAVEGAVIMVAEQEFTTNAEGVAAISELSVGDKTYTLTRLPEGYSGDGSGALTVVANETASATITVTKAPQVGSASIKVIDQNEAAVEGAVIKVAEQEFTTNAEGVAAISELSVGDKTYTLTRLPEGYSGEGSGSFTVVANETASATITVTKAPQVGSASIKVIDQNEAAVEGAVITVAEQEFTTNAEGVAAISELSVGDKTYTLTRLPEGYSGEGSGTFTVVANETASATITVTKAPQTGTGSFTVVDQNDTKIEGVVVTINEQTATTNAEGVAQIADLAAGDYTYSITTLPEGYSGDVSGTLTIVAGETASETLSITRDPRYGNVTLTVKDQEDKAVVGAVIRLNEQEFTTNENGEAIILELQAGKDYTYQLVSLPEAYSGEAEGTVTINQDETAQAAITVNRIVAKGQLTVVVKDQTEAPVEGAVIQLAEGTEATTNAEGQAVFNEIAPKTYNVTLKQLPDRYSHELGAQEVVIAEGASETLALNVQREITKRAITLRVLDQEDKAVENATVVLNEQTQTTNAEGRVAFKDLTPKVYTYQITELPEGYQGAHEGEVTLTEAEDLAQDIRVERIIEPGTATITVVNQDDGQPVENATVKFGGLTQTTDSSGQTTFTSLEPGNYYYIVTEVPTTYQLIEGAEEQRAEIAEAQNFEATLEVDKKPEVGQIDIKIVNTANQAIEGVTIKIGDQEVTTNAQGVASFTNLAPGDYTFEVTKAPEGYLLETVNATITVQANQTVTQTFVLEKEAEESSSETSEESEESEPDESEVEQATQRFVDEATGVEVLVNPADAGNIVKLQVTKVPLPLNPEPAALRNMNADVYQVTLIGKDNQPVQLTRVAQVKLPTQPVTSQLRVLRVTGENTSSLTFSLFNQKVNFSTQELGQFAIVYGAKAAESESSSESETTSESSDSTTVSVSKTTDVEQNLPNTGEIKNLWYITLGILLALLGVLLVIRNRKAE</sequence>
<evidence type="ECO:0000256" key="4">
    <source>
        <dbReference type="ARBA" id="ARBA00022729"/>
    </source>
</evidence>
<keyword evidence="5" id="KW-0572">Peptidoglycan-anchor</keyword>
<keyword evidence="10" id="KW-1185">Reference proteome</keyword>
<dbReference type="Gene3D" id="2.60.40.10">
    <property type="entry name" value="Immunoglobulins"/>
    <property type="match status" value="5"/>
</dbReference>
<proteinExistence type="inferred from homology"/>